<evidence type="ECO:0000313" key="3">
    <source>
        <dbReference type="EMBL" id="GFY68453.1"/>
    </source>
</evidence>
<feature type="region of interest" description="Disordered" evidence="2">
    <location>
        <begin position="222"/>
        <end position="241"/>
    </location>
</feature>
<feature type="region of interest" description="Disordered" evidence="2">
    <location>
        <begin position="1"/>
        <end position="57"/>
    </location>
</feature>
<keyword evidence="4" id="KW-1185">Reference proteome</keyword>
<feature type="coiled-coil region" evidence="1">
    <location>
        <begin position="321"/>
        <end position="364"/>
    </location>
</feature>
<dbReference type="Proteomes" id="UP000886998">
    <property type="component" value="Unassembled WGS sequence"/>
</dbReference>
<accession>A0A8X6YA22</accession>
<feature type="region of interest" description="Disordered" evidence="2">
    <location>
        <begin position="278"/>
        <end position="303"/>
    </location>
</feature>
<feature type="compositionally biased region" description="Low complexity" evidence="2">
    <location>
        <begin position="35"/>
        <end position="56"/>
    </location>
</feature>
<dbReference type="EMBL" id="BMAV01017077">
    <property type="protein sequence ID" value="GFY68453.1"/>
    <property type="molecule type" value="Genomic_DNA"/>
</dbReference>
<keyword evidence="1" id="KW-0175">Coiled coil</keyword>
<dbReference type="AlphaFoldDB" id="A0A8X6YA22"/>
<feature type="compositionally biased region" description="Pro residues" evidence="2">
    <location>
        <begin position="222"/>
        <end position="234"/>
    </location>
</feature>
<evidence type="ECO:0000256" key="1">
    <source>
        <dbReference type="SAM" id="Coils"/>
    </source>
</evidence>
<reference evidence="3" key="1">
    <citation type="submission" date="2020-08" db="EMBL/GenBank/DDBJ databases">
        <title>Multicomponent nature underlies the extraordinary mechanical properties of spider dragline silk.</title>
        <authorList>
            <person name="Kono N."/>
            <person name="Nakamura H."/>
            <person name="Mori M."/>
            <person name="Yoshida Y."/>
            <person name="Ohtoshi R."/>
            <person name="Malay A.D."/>
            <person name="Moran D.A.P."/>
            <person name="Tomita M."/>
            <person name="Numata K."/>
            <person name="Arakawa K."/>
        </authorList>
    </citation>
    <scope>NUCLEOTIDE SEQUENCE</scope>
</reference>
<organism evidence="3 4">
    <name type="scientific">Trichonephila inaurata madagascariensis</name>
    <dbReference type="NCBI Taxonomy" id="2747483"/>
    <lineage>
        <taxon>Eukaryota</taxon>
        <taxon>Metazoa</taxon>
        <taxon>Ecdysozoa</taxon>
        <taxon>Arthropoda</taxon>
        <taxon>Chelicerata</taxon>
        <taxon>Arachnida</taxon>
        <taxon>Araneae</taxon>
        <taxon>Araneomorphae</taxon>
        <taxon>Entelegynae</taxon>
        <taxon>Araneoidea</taxon>
        <taxon>Nephilidae</taxon>
        <taxon>Trichonephila</taxon>
        <taxon>Trichonephila inaurata</taxon>
    </lineage>
</organism>
<gene>
    <name evidence="3" type="primary">AVEN_174397_1</name>
    <name evidence="3" type="ORF">TNIN_145621</name>
</gene>
<protein>
    <submittedName>
        <fullName evidence="3">RRM domain-containing protein</fullName>
    </submittedName>
</protein>
<evidence type="ECO:0000313" key="4">
    <source>
        <dbReference type="Proteomes" id="UP000886998"/>
    </source>
</evidence>
<evidence type="ECO:0000256" key="2">
    <source>
        <dbReference type="SAM" id="MobiDB-lite"/>
    </source>
</evidence>
<dbReference type="OrthoDB" id="10600525at2759"/>
<sequence length="423" mass="48335">MRFKGKGQARMKNAGRYNRQEQSFSNVQSHHHQHQPQFSSSNKMQSFQSQSSQSQSRKILINPHFRGVRLPPPVTTEQIMPVNQQQQQQQHVTVPPMSYENPQNFAPPVYSHHDNSHPVNINPPVFSAPPPTIPYKPPEYSLPPPPQQHIPQAPPPIWQQPPPDIPPPVSYANPPPSLNYGDPLAQVPGYHNNYNSNNFPNPSYSAPQIHQPPPPVINYNQPPPPVHMHPPSYTPAPATSAQTNVTPMHFQTSQPRQQQQLQNNVQNSYQEQRLVVQSQMSHNQRKNQAPHFSRQAEKRASNSNVKKIPMKQARIDHQTRKDEKTKELRKKIEEQKILREQYLKRKEERRRQMAAQRLMDLKKRQAEQSKNVIAIQRVDQVASANTSTVQRGKLNYILFQIALGTSDVSNCHISSLAQSSISV</sequence>
<proteinExistence type="predicted"/>
<comment type="caution">
    <text evidence="3">The sequence shown here is derived from an EMBL/GenBank/DDBJ whole genome shotgun (WGS) entry which is preliminary data.</text>
</comment>
<name>A0A8X6YA22_9ARAC</name>